<dbReference type="Proteomes" id="UP000030988">
    <property type="component" value="Unassembled WGS sequence"/>
</dbReference>
<gene>
    <name evidence="2" type="ORF">PK98_08015</name>
</gene>
<reference evidence="2 3" key="1">
    <citation type="submission" date="2014-11" db="EMBL/GenBank/DDBJ databases">
        <title>Draft genome sequence of Kirrobacter mercurialis.</title>
        <authorList>
            <person name="Coil D.A."/>
            <person name="Eisen J.A."/>
        </authorList>
    </citation>
    <scope>NUCLEOTIDE SEQUENCE [LARGE SCALE GENOMIC DNA]</scope>
    <source>
        <strain evidence="2 3">Coronado</strain>
    </source>
</reference>
<dbReference type="RefSeq" id="WP_039095607.1">
    <property type="nucleotide sequence ID" value="NZ_JTDN01000001.1"/>
</dbReference>
<protein>
    <recommendedName>
        <fullName evidence="4">Lipoprotein</fullName>
    </recommendedName>
</protein>
<organism evidence="2 3">
    <name type="scientific">Croceibacterium mercuriale</name>
    <dbReference type="NCBI Taxonomy" id="1572751"/>
    <lineage>
        <taxon>Bacteria</taxon>
        <taxon>Pseudomonadati</taxon>
        <taxon>Pseudomonadota</taxon>
        <taxon>Alphaproteobacteria</taxon>
        <taxon>Sphingomonadales</taxon>
        <taxon>Erythrobacteraceae</taxon>
        <taxon>Croceibacterium</taxon>
    </lineage>
</organism>
<feature type="signal peptide" evidence="1">
    <location>
        <begin position="1"/>
        <end position="25"/>
    </location>
</feature>
<dbReference type="STRING" id="1572751.PK98_08015"/>
<feature type="chain" id="PRO_5002088281" description="Lipoprotein" evidence="1">
    <location>
        <begin position="26"/>
        <end position="171"/>
    </location>
</feature>
<sequence>MIDPPRPVALAMLGAAALLAGCNQAPEDAAPTPALTTSAPRTADAKGAPLTAGSWLVEETAGGASAVFADPAGKPVVRLVCRRADRAVILTRSGVAEAATFRLQAGGVAADLAMVPAPTSLGDVEAVVDPAQPIFAVFADPAATIRMEAPGIPALHLPSHTGISRVAQACS</sequence>
<name>A0A0B2BY60_9SPHN</name>
<keyword evidence="3" id="KW-1185">Reference proteome</keyword>
<proteinExistence type="predicted"/>
<dbReference type="AlphaFoldDB" id="A0A0B2BY60"/>
<evidence type="ECO:0008006" key="4">
    <source>
        <dbReference type="Google" id="ProtNLM"/>
    </source>
</evidence>
<dbReference type="PROSITE" id="PS51257">
    <property type="entry name" value="PROKAR_LIPOPROTEIN"/>
    <property type="match status" value="1"/>
</dbReference>
<dbReference type="EMBL" id="JTDN01000001">
    <property type="protein sequence ID" value="KHL26384.1"/>
    <property type="molecule type" value="Genomic_DNA"/>
</dbReference>
<comment type="caution">
    <text evidence="2">The sequence shown here is derived from an EMBL/GenBank/DDBJ whole genome shotgun (WGS) entry which is preliminary data.</text>
</comment>
<evidence type="ECO:0000313" key="2">
    <source>
        <dbReference type="EMBL" id="KHL26384.1"/>
    </source>
</evidence>
<keyword evidence="1" id="KW-0732">Signal</keyword>
<accession>A0A0B2BY60</accession>
<dbReference type="OrthoDB" id="7410132at2"/>
<evidence type="ECO:0000256" key="1">
    <source>
        <dbReference type="SAM" id="SignalP"/>
    </source>
</evidence>
<evidence type="ECO:0000313" key="3">
    <source>
        <dbReference type="Proteomes" id="UP000030988"/>
    </source>
</evidence>